<evidence type="ECO:0000259" key="3">
    <source>
        <dbReference type="Pfam" id="PF01979"/>
    </source>
</evidence>
<dbReference type="Proteomes" id="UP000479293">
    <property type="component" value="Unassembled WGS sequence"/>
</dbReference>
<keyword evidence="5" id="KW-1185">Reference proteome</keyword>
<dbReference type="InterPro" id="IPR006680">
    <property type="entry name" value="Amidohydro-rel"/>
</dbReference>
<sequence length="1005" mass="109616">MRKLVWTLLGMFALSTAGMAQQTFPRNGAYDERPGRYAFTNATIVVDPQNTIAKGTLLVENGKIVDAGTNVKIPKGTVITDLKGKYIYPSLIELDSDYGMPEVKRASGGRRTGQQLESNKKGAYGWNQSIQPEVLASELFTPDAKKSADLRKYGWGTLLVHPHDGIVRGTGALVTPTDESANAALLQSKVSAHYSLDKGSSSQSYPASLMGSVALLRQTYYDADWFAKGGSATETNLSLTAFNQIKSLPSFFETTDKLGVLRADKIGDEFGIQYIIKGGGDEYQRIDEVKATGAPLIVPLNFPAAPDVEDPWDAEIVTLAELKSWEMAPSNPAALAKAGITFAFTADGLKNKGDFWTNLRKAIEFGLTKEQALEAITLTPARLAKVDDKLGSLKKGKVANFLITSDELFSEDNIIYENWIQGKKFIVNDLNAADLRGNYDLTMNGKSAMQMRVTGKSAKPDYQLTASDTIKISPKVTVNGEQVTITYQPDKKNPGTVRLSGYINGRDIQGQGTLPDGAPIEWSAVLRDTPATATATSDTVKTGKPTPKQPTPGDMGKLIYPFVAYGNETLPKAETILVKNATVWTNEGEGIMENTDVLVQNGKIARIGKNIAAPSGGRTIDGTGKHLTSGIIDEHSHIALLAINEGGQTSSAEVRQSDVINSEDVNIYRQLAGGVTTSQLLHGSANSIGGQSAVIKLKWGEMPANLWLPEAKYIKFALGENVKQSNWGDAARSRFPQTRMGVEQVFFDHFIRAKEYDKAWKDYNSLRNKANATAPRRDLELDALAEILNKERFITCHSYVQSEINMLMNVADSLGFKVNTFTHILEGYKVADKMAKHGVGGSTFSDWWAYKMEVKEAIPYNAALMSREGVVVAINSDDAEMARRLNQEAAKTMEFGGMNEQDAWKMVTLNPAKLLHLDNRIGSIKAGKDADLVLWNNHPLSIYARPDFTMIEGAIYFDNKADQEKQAALAKEKARIIQKALAAKSKGAPTAKPEGRTPGLMHCDS</sequence>
<feature type="compositionally biased region" description="Low complexity" evidence="1">
    <location>
        <begin position="531"/>
        <end position="546"/>
    </location>
</feature>
<dbReference type="AlphaFoldDB" id="A0A7C9BA23"/>
<dbReference type="EMBL" id="WHLY01000002">
    <property type="protein sequence ID" value="MPR32336.1"/>
    <property type="molecule type" value="Genomic_DNA"/>
</dbReference>
<dbReference type="GO" id="GO:0016810">
    <property type="term" value="F:hydrolase activity, acting on carbon-nitrogen (but not peptide) bonds"/>
    <property type="evidence" value="ECO:0007669"/>
    <property type="project" value="InterPro"/>
</dbReference>
<dbReference type="InterPro" id="IPR011059">
    <property type="entry name" value="Metal-dep_hydrolase_composite"/>
</dbReference>
<feature type="domain" description="Amidohydrolase-related" evidence="3">
    <location>
        <begin position="333"/>
        <end position="406"/>
    </location>
</feature>
<feature type="chain" id="PRO_5028898099" evidence="2">
    <location>
        <begin position="21"/>
        <end position="1005"/>
    </location>
</feature>
<proteinExistence type="predicted"/>
<dbReference type="RefSeq" id="WP_152756715.1">
    <property type="nucleotide sequence ID" value="NZ_WHLY01000002.1"/>
</dbReference>
<dbReference type="CDD" id="cd01309">
    <property type="entry name" value="Met_dep_hydrolase_C"/>
    <property type="match status" value="1"/>
</dbReference>
<evidence type="ECO:0000256" key="2">
    <source>
        <dbReference type="SAM" id="SignalP"/>
    </source>
</evidence>
<protein>
    <submittedName>
        <fullName evidence="4">Amidohydrolase family protein</fullName>
    </submittedName>
</protein>
<comment type="caution">
    <text evidence="4">The sequence shown here is derived from an EMBL/GenBank/DDBJ whole genome shotgun (WGS) entry which is preliminary data.</text>
</comment>
<dbReference type="Gene3D" id="2.30.40.10">
    <property type="entry name" value="Urease, subunit C, domain 1"/>
    <property type="match status" value="1"/>
</dbReference>
<dbReference type="SUPFAM" id="SSF51556">
    <property type="entry name" value="Metallo-dependent hydrolases"/>
    <property type="match status" value="2"/>
</dbReference>
<feature type="domain" description="Amidohydrolase-related" evidence="3">
    <location>
        <begin position="865"/>
        <end position="945"/>
    </location>
</feature>
<dbReference type="Gene3D" id="3.20.20.140">
    <property type="entry name" value="Metal-dependent hydrolases"/>
    <property type="match status" value="2"/>
</dbReference>
<keyword evidence="2" id="KW-0732">Signal</keyword>
<keyword evidence="4" id="KW-0378">Hydrolase</keyword>
<dbReference type="PANTHER" id="PTHR43135:SF3">
    <property type="entry name" value="ALPHA-D-RIBOSE 1-METHYLPHOSPHONATE 5-TRIPHOSPHATE DIPHOSPHATASE"/>
    <property type="match status" value="1"/>
</dbReference>
<organism evidence="4 5">
    <name type="scientific">Salmonirosea aquatica</name>
    <dbReference type="NCBI Taxonomy" id="2654236"/>
    <lineage>
        <taxon>Bacteria</taxon>
        <taxon>Pseudomonadati</taxon>
        <taxon>Bacteroidota</taxon>
        <taxon>Cytophagia</taxon>
        <taxon>Cytophagales</taxon>
        <taxon>Spirosomataceae</taxon>
        <taxon>Salmonirosea</taxon>
    </lineage>
</organism>
<feature type="signal peptide" evidence="2">
    <location>
        <begin position="1"/>
        <end position="20"/>
    </location>
</feature>
<dbReference type="InterPro" id="IPR051781">
    <property type="entry name" value="Metallo-dep_Hydrolase"/>
</dbReference>
<gene>
    <name evidence="4" type="ORF">GBK04_02980</name>
</gene>
<accession>A0A7C9BA23</accession>
<evidence type="ECO:0000313" key="4">
    <source>
        <dbReference type="EMBL" id="MPR32336.1"/>
    </source>
</evidence>
<dbReference type="PANTHER" id="PTHR43135">
    <property type="entry name" value="ALPHA-D-RIBOSE 1-METHYLPHOSPHONATE 5-TRIPHOSPHATE DIPHOSPHATASE"/>
    <property type="match status" value="1"/>
</dbReference>
<dbReference type="Pfam" id="PF01979">
    <property type="entry name" value="Amidohydro_1"/>
    <property type="match status" value="2"/>
</dbReference>
<feature type="region of interest" description="Disordered" evidence="1">
    <location>
        <begin position="531"/>
        <end position="554"/>
    </location>
</feature>
<evidence type="ECO:0000313" key="5">
    <source>
        <dbReference type="Proteomes" id="UP000479293"/>
    </source>
</evidence>
<dbReference type="InterPro" id="IPR032466">
    <property type="entry name" value="Metal_Hydrolase"/>
</dbReference>
<evidence type="ECO:0000256" key="1">
    <source>
        <dbReference type="SAM" id="MobiDB-lite"/>
    </source>
</evidence>
<reference evidence="4 5" key="1">
    <citation type="submission" date="2019-10" db="EMBL/GenBank/DDBJ databases">
        <title>Draft Genome Sequence of Cytophagaceae sp. SJW1-29.</title>
        <authorList>
            <person name="Choi A."/>
        </authorList>
    </citation>
    <scope>NUCLEOTIDE SEQUENCE [LARGE SCALE GENOMIC DNA]</scope>
    <source>
        <strain evidence="4 5">SJW1-29</strain>
    </source>
</reference>
<name>A0A7C9BA23_9BACT</name>
<dbReference type="SUPFAM" id="SSF51338">
    <property type="entry name" value="Composite domain of metallo-dependent hydrolases"/>
    <property type="match status" value="2"/>
</dbReference>
<feature type="region of interest" description="Disordered" evidence="1">
    <location>
        <begin position="984"/>
        <end position="1005"/>
    </location>
</feature>